<sequence>MKRKTNVVRLSGNPKRAKRIGVRPSSADYEADNLSNVIKAFEVDNAKQLSVENTVKYFVPPKNFENLFTRKNHILLGARGSGKTTWVRMLAHDHVLLAARQPGVSHQYARTALSNHVIGIYVPTNIGLIGSLKNKPWQSEESAEKFFQWRLNLQSCTALIPTIRSCIDHYISDDAHRALAELKICRALSEHWFPTRSSNCRNLGALRFELATLETQKITNISMLRARSISSDQVIDYFDGDLFHPIKYAIQVLTFFIGIPEEAVWMLCIDEAEYLSEAHHRILNTHLRAASGNLVFKIATMPFAHHTLATNAADPVRDGHDFDYIYVDRSPVNNRQKDEIEFLKFAREVFQRRVSFLNVGRDKLTLHELLGASSLLDEKLVQTDADLKYFMDLLEKHANPVTIERAKRLLASDMRKFRNEISRKMHGALVLREAISGNIGNSKPNVYSGELTVVRCSDGNPRRLMRILNALLKNITSAQAASIKYPLDAALQNEVLETIARDTLNRVQSEPPYGVQVHEYLMKIGEYMKRNFRGKRLGSDFVSSILVSKDDGELIQRFIKQAVQLTLLTPAAENSHNGPNATVEGEFHFAFLFSPLFGLLPRRNRSQRLPKILSEELKSVPVEQQMQGTLEFL</sequence>
<name>A0A7X2ITL9_9BURK</name>
<reference evidence="1 2" key="1">
    <citation type="submission" date="2019-11" db="EMBL/GenBank/DDBJ databases">
        <title>Novel species isolated from a subtropical stream in China.</title>
        <authorList>
            <person name="Lu H."/>
        </authorList>
    </citation>
    <scope>NUCLEOTIDE SEQUENCE [LARGE SCALE GENOMIC DNA]</scope>
    <source>
        <strain evidence="1 2">FT92W</strain>
    </source>
</reference>
<keyword evidence="2" id="KW-1185">Reference proteome</keyword>
<proteinExistence type="predicted"/>
<dbReference type="EMBL" id="WKJJ01000023">
    <property type="protein sequence ID" value="MRV75804.1"/>
    <property type="molecule type" value="Genomic_DNA"/>
</dbReference>
<dbReference type="Proteomes" id="UP000446768">
    <property type="component" value="Unassembled WGS sequence"/>
</dbReference>
<gene>
    <name evidence="1" type="ORF">GJ700_29235</name>
</gene>
<comment type="caution">
    <text evidence="1">The sequence shown here is derived from an EMBL/GenBank/DDBJ whole genome shotgun (WGS) entry which is preliminary data.</text>
</comment>
<protein>
    <submittedName>
        <fullName evidence="1">Uncharacterized protein</fullName>
    </submittedName>
</protein>
<organism evidence="1 2">
    <name type="scientific">Pseudoduganella rivuli</name>
    <dbReference type="NCBI Taxonomy" id="2666085"/>
    <lineage>
        <taxon>Bacteria</taxon>
        <taxon>Pseudomonadati</taxon>
        <taxon>Pseudomonadota</taxon>
        <taxon>Betaproteobacteria</taxon>
        <taxon>Burkholderiales</taxon>
        <taxon>Oxalobacteraceae</taxon>
        <taxon>Telluria group</taxon>
        <taxon>Pseudoduganella</taxon>
    </lineage>
</organism>
<dbReference type="AlphaFoldDB" id="A0A7X2ITL9"/>
<evidence type="ECO:0000313" key="2">
    <source>
        <dbReference type="Proteomes" id="UP000446768"/>
    </source>
</evidence>
<dbReference type="SUPFAM" id="SSF52540">
    <property type="entry name" value="P-loop containing nucleoside triphosphate hydrolases"/>
    <property type="match status" value="1"/>
</dbReference>
<dbReference type="Pfam" id="PF24389">
    <property type="entry name" value="ORC-CDC6-like"/>
    <property type="match status" value="1"/>
</dbReference>
<evidence type="ECO:0000313" key="1">
    <source>
        <dbReference type="EMBL" id="MRV75804.1"/>
    </source>
</evidence>
<accession>A0A7X2ITL9</accession>
<dbReference type="RefSeq" id="WP_154380682.1">
    <property type="nucleotide sequence ID" value="NZ_WKJJ01000023.1"/>
</dbReference>
<dbReference type="InterPro" id="IPR056955">
    <property type="entry name" value="ORC-CDC6-like"/>
</dbReference>
<dbReference type="InterPro" id="IPR027417">
    <property type="entry name" value="P-loop_NTPase"/>
</dbReference>